<comment type="caution">
    <text evidence="1">The sequence shown here is derived from an EMBL/GenBank/DDBJ whole genome shotgun (WGS) entry which is preliminary data.</text>
</comment>
<protein>
    <submittedName>
        <fullName evidence="1">Uncharacterized protein</fullName>
    </submittedName>
</protein>
<dbReference type="AlphaFoldDB" id="A0A1V5MEA0"/>
<dbReference type="EMBL" id="MWAK01000168">
    <property type="protein sequence ID" value="OPZ91516.1"/>
    <property type="molecule type" value="Genomic_DNA"/>
</dbReference>
<evidence type="ECO:0000313" key="2">
    <source>
        <dbReference type="Proteomes" id="UP000485484"/>
    </source>
</evidence>
<accession>A0A1V5MEA0</accession>
<evidence type="ECO:0000313" key="1">
    <source>
        <dbReference type="EMBL" id="OPZ91516.1"/>
    </source>
</evidence>
<name>A0A1V5MEA0_UNCT6</name>
<gene>
    <name evidence="1" type="ORF">BWY73_01068</name>
</gene>
<sequence length="119" mass="13253">MLAGLKPGWLGFGFAGRFYRFRIPARPGPEVVYLHKKILAGLLDRSDESVAYEPDGLALAAGLDKPAGAAFFLPPVSIGRLHRIWEAGRILPRKSTYFYPKVPSGLIVYRNDLEHFNRG</sequence>
<dbReference type="Proteomes" id="UP000485484">
    <property type="component" value="Unassembled WGS sequence"/>
</dbReference>
<reference evidence="1 2" key="1">
    <citation type="submission" date="2017-02" db="EMBL/GenBank/DDBJ databases">
        <title>Delving into the versatile metabolic prowess of the omnipresent phylum Bacteroidetes.</title>
        <authorList>
            <person name="Nobu M.K."/>
            <person name="Mei R."/>
            <person name="Narihiro T."/>
            <person name="Kuroda K."/>
            <person name="Liu W.-T."/>
        </authorList>
    </citation>
    <scope>NUCLEOTIDE SEQUENCE [LARGE SCALE GENOMIC DNA]</scope>
    <source>
        <strain evidence="1">ADurb.Bin417</strain>
    </source>
</reference>
<organism evidence="1 2">
    <name type="scientific">candidate division TA06 bacterium ADurb.Bin417</name>
    <dbReference type="NCBI Taxonomy" id="1852828"/>
    <lineage>
        <taxon>Bacteria</taxon>
        <taxon>Bacteria division TA06</taxon>
    </lineage>
</organism>
<proteinExistence type="predicted"/>